<comment type="similarity">
    <text evidence="1">Belongs to the short-chain dehydrogenases/reductases (SDR) family.</text>
</comment>
<dbReference type="InterPro" id="IPR036291">
    <property type="entry name" value="NAD(P)-bd_dom_sf"/>
</dbReference>
<dbReference type="EMBL" id="JBHSFK010000088">
    <property type="protein sequence ID" value="MFC4508531.1"/>
    <property type="molecule type" value="Genomic_DNA"/>
</dbReference>
<evidence type="ECO:0000256" key="1">
    <source>
        <dbReference type="ARBA" id="ARBA00006484"/>
    </source>
</evidence>
<dbReference type="InterPro" id="IPR002347">
    <property type="entry name" value="SDR_fam"/>
</dbReference>
<keyword evidence="4" id="KW-1185">Reference proteome</keyword>
<reference evidence="4" key="1">
    <citation type="journal article" date="2019" name="Int. J. Syst. Evol. Microbiol.">
        <title>The Global Catalogue of Microorganisms (GCM) 10K type strain sequencing project: providing services to taxonomists for standard genome sequencing and annotation.</title>
        <authorList>
            <consortium name="The Broad Institute Genomics Platform"/>
            <consortium name="The Broad Institute Genome Sequencing Center for Infectious Disease"/>
            <person name="Wu L."/>
            <person name="Ma J."/>
        </authorList>
    </citation>
    <scope>NUCLEOTIDE SEQUENCE [LARGE SCALE GENOMIC DNA]</scope>
    <source>
        <strain evidence="4">CGMCC 4.7177</strain>
    </source>
</reference>
<organism evidence="3 4">
    <name type="scientific">Streptomyces vulcanius</name>
    <dbReference type="NCBI Taxonomy" id="1441876"/>
    <lineage>
        <taxon>Bacteria</taxon>
        <taxon>Bacillati</taxon>
        <taxon>Actinomycetota</taxon>
        <taxon>Actinomycetes</taxon>
        <taxon>Kitasatosporales</taxon>
        <taxon>Streptomycetaceae</taxon>
        <taxon>Streptomyces</taxon>
    </lineage>
</organism>
<evidence type="ECO:0000313" key="3">
    <source>
        <dbReference type="EMBL" id="MFC4508531.1"/>
    </source>
</evidence>
<evidence type="ECO:0000256" key="2">
    <source>
        <dbReference type="ARBA" id="ARBA00023002"/>
    </source>
</evidence>
<gene>
    <name evidence="3" type="ORF">ACFPIH_55675</name>
</gene>
<dbReference type="PANTHER" id="PTHR24320:SF148">
    <property type="entry name" value="NAD(P)-BINDING ROSSMANN-FOLD SUPERFAMILY PROTEIN"/>
    <property type="match status" value="1"/>
</dbReference>
<proteinExistence type="inferred from homology"/>
<keyword evidence="2" id="KW-0560">Oxidoreductase</keyword>
<dbReference type="SUPFAM" id="SSF51735">
    <property type="entry name" value="NAD(P)-binding Rossmann-fold domains"/>
    <property type="match status" value="1"/>
</dbReference>
<dbReference type="Gene3D" id="3.40.50.720">
    <property type="entry name" value="NAD(P)-binding Rossmann-like Domain"/>
    <property type="match status" value="1"/>
</dbReference>
<dbReference type="Proteomes" id="UP001595839">
    <property type="component" value="Unassembled WGS sequence"/>
</dbReference>
<dbReference type="Pfam" id="PF00106">
    <property type="entry name" value="adh_short"/>
    <property type="match status" value="1"/>
</dbReference>
<dbReference type="PANTHER" id="PTHR24320">
    <property type="entry name" value="RETINOL DEHYDROGENASE"/>
    <property type="match status" value="1"/>
</dbReference>
<dbReference type="PRINTS" id="PR00081">
    <property type="entry name" value="GDHRDH"/>
</dbReference>
<protein>
    <submittedName>
        <fullName evidence="3">SDR family NAD(P)-dependent oxidoreductase</fullName>
    </submittedName>
</protein>
<evidence type="ECO:0000313" key="4">
    <source>
        <dbReference type="Proteomes" id="UP001595839"/>
    </source>
</evidence>
<sequence>MHTILVSGGNSGIGLQAAREFLARGHRVVLLGRDRRKGEDAIASFGDAADRASFLSVELSTHDGVRDAARRVLAEHDNLDALLHSTGLLTFKELRTADGLHPFFSVNYLSRYHLTQLLLPALRRAQHARVVMMTASIPPSKTADFRRFPAFEPFNFRHDREPIQLANHHYAAHLTRTEPGLRAGVVNAGAAKTDILRMSPWYMRATAKVAGPLFFDSVDTSAHNVVEACLRENWPAATYWPKPGDFEQRTPITLDEPTTHRVMDISRDITGV</sequence>
<name>A0ABV9BB99_9ACTN</name>
<accession>A0ABV9BB99</accession>
<comment type="caution">
    <text evidence="3">The sequence shown here is derived from an EMBL/GenBank/DDBJ whole genome shotgun (WGS) entry which is preliminary data.</text>
</comment>
<dbReference type="RefSeq" id="WP_381187857.1">
    <property type="nucleotide sequence ID" value="NZ_JBHSFK010000088.1"/>
</dbReference>